<dbReference type="Pfam" id="PF02698">
    <property type="entry name" value="DUF218"/>
    <property type="match status" value="1"/>
</dbReference>
<keyword evidence="4" id="KW-1185">Reference proteome</keyword>
<dbReference type="InterPro" id="IPR051599">
    <property type="entry name" value="Cell_Envelope_Assoc"/>
</dbReference>
<dbReference type="PANTHER" id="PTHR30336:SF4">
    <property type="entry name" value="ENVELOPE BIOGENESIS FACTOR ELYC"/>
    <property type="match status" value="1"/>
</dbReference>
<evidence type="ECO:0000259" key="2">
    <source>
        <dbReference type="Pfam" id="PF02698"/>
    </source>
</evidence>
<comment type="caution">
    <text evidence="3">The sequence shown here is derived from an EMBL/GenBank/DDBJ whole genome shotgun (WGS) entry which is preliminary data.</text>
</comment>
<dbReference type="EMBL" id="VTUX01000009">
    <property type="protein sequence ID" value="KAA1188909.1"/>
    <property type="molecule type" value="Genomic_DNA"/>
</dbReference>
<dbReference type="Gene3D" id="3.40.50.620">
    <property type="entry name" value="HUPs"/>
    <property type="match status" value="1"/>
</dbReference>
<gene>
    <name evidence="3" type="ORF">F0M18_17045</name>
</gene>
<reference evidence="3 4" key="1">
    <citation type="submission" date="2019-09" db="EMBL/GenBank/DDBJ databases">
        <authorList>
            <person name="Chen X.-Y."/>
        </authorList>
    </citation>
    <scope>NUCLEOTIDE SEQUENCE [LARGE SCALE GENOMIC DNA]</scope>
    <source>
        <strain evidence="3 4">NY5</strain>
    </source>
</reference>
<feature type="transmembrane region" description="Helical" evidence="1">
    <location>
        <begin position="6"/>
        <end position="26"/>
    </location>
</feature>
<keyword evidence="1" id="KW-0472">Membrane</keyword>
<proteinExistence type="predicted"/>
<dbReference type="GO" id="GO:0005886">
    <property type="term" value="C:plasma membrane"/>
    <property type="evidence" value="ECO:0007669"/>
    <property type="project" value="TreeGrafter"/>
</dbReference>
<feature type="transmembrane region" description="Helical" evidence="1">
    <location>
        <begin position="33"/>
        <end position="56"/>
    </location>
</feature>
<organism evidence="3 4">
    <name type="scientific">Pseudohalioglobus sediminis</name>
    <dbReference type="NCBI Taxonomy" id="2606449"/>
    <lineage>
        <taxon>Bacteria</taxon>
        <taxon>Pseudomonadati</taxon>
        <taxon>Pseudomonadota</taxon>
        <taxon>Gammaproteobacteria</taxon>
        <taxon>Cellvibrionales</taxon>
        <taxon>Halieaceae</taxon>
        <taxon>Pseudohalioglobus</taxon>
    </lineage>
</organism>
<evidence type="ECO:0000256" key="1">
    <source>
        <dbReference type="SAM" id="Phobius"/>
    </source>
</evidence>
<keyword evidence="1" id="KW-1133">Transmembrane helix</keyword>
<dbReference type="InterPro" id="IPR014729">
    <property type="entry name" value="Rossmann-like_a/b/a_fold"/>
</dbReference>
<dbReference type="CDD" id="cd06259">
    <property type="entry name" value="YdcF-like"/>
    <property type="match status" value="1"/>
</dbReference>
<name>A0A5B0WST3_9GAMM</name>
<dbReference type="GO" id="GO:0043164">
    <property type="term" value="P:Gram-negative-bacterium-type cell wall biogenesis"/>
    <property type="evidence" value="ECO:0007669"/>
    <property type="project" value="TreeGrafter"/>
</dbReference>
<dbReference type="Proteomes" id="UP000323708">
    <property type="component" value="Unassembled WGS sequence"/>
</dbReference>
<keyword evidence="1" id="KW-0812">Transmembrane</keyword>
<dbReference type="InterPro" id="IPR003848">
    <property type="entry name" value="DUF218"/>
</dbReference>
<feature type="domain" description="DUF218" evidence="2">
    <location>
        <begin position="75"/>
        <end position="238"/>
    </location>
</feature>
<dbReference type="GO" id="GO:0000270">
    <property type="term" value="P:peptidoglycan metabolic process"/>
    <property type="evidence" value="ECO:0007669"/>
    <property type="project" value="TreeGrafter"/>
</dbReference>
<evidence type="ECO:0000313" key="3">
    <source>
        <dbReference type="EMBL" id="KAA1188909.1"/>
    </source>
</evidence>
<protein>
    <submittedName>
        <fullName evidence="3">YdcF family protein</fullName>
    </submittedName>
</protein>
<evidence type="ECO:0000313" key="4">
    <source>
        <dbReference type="Proteomes" id="UP000323708"/>
    </source>
</evidence>
<sequence>MTKLLSLLVYPLSQGLLLGLLALLCWRWRRLSAGLLLCALAWLYACSTALVADALLGPLEDAYRPKAMSVLPVADAIVVLGGASRGDTHLGSMADLNAQADRLTHAVALYRAGKAPRVLLSGGAAEGGRPEAEQMADHLVLMGVPPRALLQENQSRDTRQNAQYSARLLAEQGATSIHLVSSAFHLRRAVPLFAQQGLTVIPAPTDFQRQVAEPSVPRWLPTVDDLARSTWAIREYVGYLYYRYRGWI</sequence>
<accession>A0A5B0WST3</accession>
<dbReference type="AlphaFoldDB" id="A0A5B0WST3"/>
<dbReference type="PANTHER" id="PTHR30336">
    <property type="entry name" value="INNER MEMBRANE PROTEIN, PROBABLE PERMEASE"/>
    <property type="match status" value="1"/>
</dbReference>
<dbReference type="RefSeq" id="WP_149612672.1">
    <property type="nucleotide sequence ID" value="NZ_VTUX01000009.1"/>
</dbReference>